<accession>A0AAE4LFR2</accession>
<dbReference type="PANTHER" id="PTHR23416">
    <property type="entry name" value="SIALIC ACID SYNTHASE-RELATED"/>
    <property type="match status" value="1"/>
</dbReference>
<dbReference type="InterPro" id="IPR051159">
    <property type="entry name" value="Hexapeptide_acetyltransf"/>
</dbReference>
<comment type="similarity">
    <text evidence="1">Belongs to the transferase hexapeptide repeat family.</text>
</comment>
<dbReference type="CDD" id="cd04647">
    <property type="entry name" value="LbH_MAT_like"/>
    <property type="match status" value="1"/>
</dbReference>
<dbReference type="Proteomes" id="UP001181258">
    <property type="component" value="Unassembled WGS sequence"/>
</dbReference>
<dbReference type="SUPFAM" id="SSF51161">
    <property type="entry name" value="Trimeric LpxA-like enzymes"/>
    <property type="match status" value="1"/>
</dbReference>
<dbReference type="InterPro" id="IPR011004">
    <property type="entry name" value="Trimer_LpxA-like_sf"/>
</dbReference>
<protein>
    <submittedName>
        <fullName evidence="3">Acyltransferase</fullName>
        <ecNumber evidence="3">2.3.1.-</ecNumber>
    </submittedName>
</protein>
<dbReference type="EMBL" id="JAWDHD010000012">
    <property type="protein sequence ID" value="MDU0250340.1"/>
    <property type="molecule type" value="Genomic_DNA"/>
</dbReference>
<keyword evidence="2 3" id="KW-0808">Transferase</keyword>
<name>A0AAE4LFR2_PHOVU</name>
<dbReference type="InterPro" id="IPR001451">
    <property type="entry name" value="Hexapep"/>
</dbReference>
<dbReference type="Gene3D" id="2.160.10.10">
    <property type="entry name" value="Hexapeptide repeat proteins"/>
    <property type="match status" value="1"/>
</dbReference>
<dbReference type="EC" id="2.3.1.-" evidence="3"/>
<dbReference type="Pfam" id="PF14602">
    <property type="entry name" value="Hexapep_2"/>
    <property type="match status" value="2"/>
</dbReference>
<dbReference type="GO" id="GO:0008374">
    <property type="term" value="F:O-acyltransferase activity"/>
    <property type="evidence" value="ECO:0007669"/>
    <property type="project" value="TreeGrafter"/>
</dbReference>
<evidence type="ECO:0000313" key="4">
    <source>
        <dbReference type="Proteomes" id="UP001181258"/>
    </source>
</evidence>
<evidence type="ECO:0000256" key="2">
    <source>
        <dbReference type="ARBA" id="ARBA00022679"/>
    </source>
</evidence>
<dbReference type="RefSeq" id="WP_007840287.1">
    <property type="nucleotide sequence ID" value="NZ_BAABZK010000001.1"/>
</dbReference>
<reference evidence="3" key="1">
    <citation type="submission" date="2023-10" db="EMBL/GenBank/DDBJ databases">
        <title>Genome of potential pathogenic bacteria in Crohn's disease.</title>
        <authorList>
            <person name="Rodriguez-Palacios A."/>
        </authorList>
    </citation>
    <scope>NUCLEOTIDE SEQUENCE</scope>
    <source>
        <strain evidence="3">CavFT-hAR107</strain>
    </source>
</reference>
<comment type="caution">
    <text evidence="3">The sequence shown here is derived from an EMBL/GenBank/DDBJ whole genome shotgun (WGS) entry which is preliminary data.</text>
</comment>
<gene>
    <name evidence="3" type="ORF">RVY68_17025</name>
</gene>
<evidence type="ECO:0000256" key="1">
    <source>
        <dbReference type="ARBA" id="ARBA00007274"/>
    </source>
</evidence>
<dbReference type="AlphaFoldDB" id="A0AAE4LFR2"/>
<proteinExistence type="inferred from homology"/>
<dbReference type="PANTHER" id="PTHR23416:SF23">
    <property type="entry name" value="ACETYLTRANSFERASE C18B11.09C-RELATED"/>
    <property type="match status" value="1"/>
</dbReference>
<dbReference type="GO" id="GO:0005829">
    <property type="term" value="C:cytosol"/>
    <property type="evidence" value="ECO:0007669"/>
    <property type="project" value="TreeGrafter"/>
</dbReference>
<evidence type="ECO:0000313" key="3">
    <source>
        <dbReference type="EMBL" id="MDU0250340.1"/>
    </source>
</evidence>
<organism evidence="3 4">
    <name type="scientific">Phocaeicola vulgatus</name>
    <name type="common">Bacteroides vulgatus</name>
    <dbReference type="NCBI Taxonomy" id="821"/>
    <lineage>
        <taxon>Bacteria</taxon>
        <taxon>Pseudomonadati</taxon>
        <taxon>Bacteroidota</taxon>
        <taxon>Bacteroidia</taxon>
        <taxon>Bacteroidales</taxon>
        <taxon>Bacteroidaceae</taxon>
        <taxon>Phocaeicola</taxon>
    </lineage>
</organism>
<sequence>MILELLFCLVLVLYLKWIFISMMYICEALNVFYIHHKTNVLCKMMAVPYHVIEYMLRYGGSRFVMFNIAEIPSVHFRRLLYKGLGAQIEKNVIMHFRTEIRGTYKLKIGEGTIIGDNALLDARSGLYIGKNVNLSSNVSIYTLQHNYRSKDFGCDFDKDLSVTIDDRAWLGCNVIVLPGVHIGEGAVCCAGCVVSKNVAPFTVVAGIPAKKIADRPNDIFYEFNGKSCRLY</sequence>
<keyword evidence="3" id="KW-0012">Acyltransferase</keyword>